<dbReference type="GeneID" id="64696602"/>
<organism evidence="1 2">
    <name type="scientific">Suillus discolor</name>
    <dbReference type="NCBI Taxonomy" id="1912936"/>
    <lineage>
        <taxon>Eukaryota</taxon>
        <taxon>Fungi</taxon>
        <taxon>Dikarya</taxon>
        <taxon>Basidiomycota</taxon>
        <taxon>Agaricomycotina</taxon>
        <taxon>Agaricomycetes</taxon>
        <taxon>Agaricomycetidae</taxon>
        <taxon>Boletales</taxon>
        <taxon>Suillineae</taxon>
        <taxon>Suillaceae</taxon>
        <taxon>Suillus</taxon>
    </lineage>
</organism>
<name>A0A9P7EVJ8_9AGAM</name>
<gene>
    <name evidence="1" type="ORF">F5147DRAFT_657867</name>
</gene>
<reference evidence="1" key="1">
    <citation type="journal article" date="2020" name="New Phytol.">
        <title>Comparative genomics reveals dynamic genome evolution in host specialist ectomycorrhizal fungi.</title>
        <authorList>
            <person name="Lofgren L.A."/>
            <person name="Nguyen N.H."/>
            <person name="Vilgalys R."/>
            <person name="Ruytinx J."/>
            <person name="Liao H.L."/>
            <person name="Branco S."/>
            <person name="Kuo A."/>
            <person name="LaButti K."/>
            <person name="Lipzen A."/>
            <person name="Andreopoulos W."/>
            <person name="Pangilinan J."/>
            <person name="Riley R."/>
            <person name="Hundley H."/>
            <person name="Na H."/>
            <person name="Barry K."/>
            <person name="Grigoriev I.V."/>
            <person name="Stajich J.E."/>
            <person name="Kennedy P.G."/>
        </authorList>
    </citation>
    <scope>NUCLEOTIDE SEQUENCE</scope>
    <source>
        <strain evidence="1">FC423</strain>
    </source>
</reference>
<evidence type="ECO:0000313" key="1">
    <source>
        <dbReference type="EMBL" id="KAG2091633.1"/>
    </source>
</evidence>
<dbReference type="OrthoDB" id="3243439at2759"/>
<proteinExistence type="predicted"/>
<dbReference type="EMBL" id="JABBWM010000095">
    <property type="protein sequence ID" value="KAG2091633.1"/>
    <property type="molecule type" value="Genomic_DNA"/>
</dbReference>
<evidence type="ECO:0000313" key="2">
    <source>
        <dbReference type="Proteomes" id="UP000823399"/>
    </source>
</evidence>
<dbReference type="RefSeq" id="XP_041286593.1">
    <property type="nucleotide sequence ID" value="XM_041434343.1"/>
</dbReference>
<protein>
    <submittedName>
        <fullName evidence="1">Uncharacterized protein</fullName>
    </submittedName>
</protein>
<keyword evidence="2" id="KW-1185">Reference proteome</keyword>
<comment type="caution">
    <text evidence="1">The sequence shown here is derived from an EMBL/GenBank/DDBJ whole genome shotgun (WGS) entry which is preliminary data.</text>
</comment>
<sequence length="276" mass="32183">MPRGLPRGWMAKADGLRESGRLGLKANQEAFELQPNRRRGNSQNAVADLTDAQSIIYFKPPAIVTFLLLMSFPLVDPTWVVRSLCATHLGRRLLRGFNRTLMDRLYHALSSTCLRVRLLLFPFPARSRCGTFPTLEAEAKYWCIAARYRRHLAQSSARRPPQETSEIPLVTYYTPRLLPQYRDVQHLDEGSSEFSLPAKTFCKWHRMVFRGSYHPTLAQAVVRMKYYSHRDLKEMQRIARLLSDEQVLRRPWSSKYSELWKRWLNTKGPDVVIVFE</sequence>
<dbReference type="AlphaFoldDB" id="A0A9P7EVJ8"/>
<dbReference type="Proteomes" id="UP000823399">
    <property type="component" value="Unassembled WGS sequence"/>
</dbReference>
<accession>A0A9P7EVJ8</accession>